<keyword evidence="2" id="KW-1185">Reference proteome</keyword>
<accession>A0A388JUY9</accession>
<comment type="caution">
    <text evidence="1">The sequence shown here is derived from an EMBL/GenBank/DDBJ whole genome shotgun (WGS) entry which is preliminary data.</text>
</comment>
<name>A0A388JUY9_CHABU</name>
<dbReference type="Gramene" id="GBG61532">
    <property type="protein sequence ID" value="GBG61532"/>
    <property type="gene ID" value="CBR_g22329"/>
</dbReference>
<protein>
    <submittedName>
        <fullName evidence="1">Uncharacterized protein</fullName>
    </submittedName>
</protein>
<organism evidence="1 2">
    <name type="scientific">Chara braunii</name>
    <name type="common">Braun's stonewort</name>
    <dbReference type="NCBI Taxonomy" id="69332"/>
    <lineage>
        <taxon>Eukaryota</taxon>
        <taxon>Viridiplantae</taxon>
        <taxon>Streptophyta</taxon>
        <taxon>Charophyceae</taxon>
        <taxon>Charales</taxon>
        <taxon>Characeae</taxon>
        <taxon>Chara</taxon>
    </lineage>
</organism>
<proteinExistence type="predicted"/>
<sequence length="212" mass="22755">MWLGSTIPAVARDRFAVSIGLPAGANASALGSGFKLGDGSVLQEMPFNHSCIAEMMQAASHCYNKPNKTEDCYEACNATSTLLYDCLRIRSDEVSNNVSSWPVLYICGDGANRTAGLQWEVPANHPCFVSIVRVGPVCRDITKPEDCSEACKEASREVRNCVRRRTDQVSTDVKAAPMVLTCSAASAVRLSGTRITIAALILILSLLLHSSS</sequence>
<dbReference type="EMBL" id="BFEA01000021">
    <property type="protein sequence ID" value="GBG61532.1"/>
    <property type="molecule type" value="Genomic_DNA"/>
</dbReference>
<evidence type="ECO:0000313" key="2">
    <source>
        <dbReference type="Proteomes" id="UP000265515"/>
    </source>
</evidence>
<dbReference type="AlphaFoldDB" id="A0A388JUY9"/>
<gene>
    <name evidence="1" type="ORF">CBR_g22329</name>
</gene>
<reference evidence="1 2" key="1">
    <citation type="journal article" date="2018" name="Cell">
        <title>The Chara Genome: Secondary Complexity and Implications for Plant Terrestrialization.</title>
        <authorList>
            <person name="Nishiyama T."/>
            <person name="Sakayama H."/>
            <person name="Vries J.D."/>
            <person name="Buschmann H."/>
            <person name="Saint-Marcoux D."/>
            <person name="Ullrich K.K."/>
            <person name="Haas F.B."/>
            <person name="Vanderstraeten L."/>
            <person name="Becker D."/>
            <person name="Lang D."/>
            <person name="Vosolsobe S."/>
            <person name="Rombauts S."/>
            <person name="Wilhelmsson P.K.I."/>
            <person name="Janitza P."/>
            <person name="Kern R."/>
            <person name="Heyl A."/>
            <person name="Rumpler F."/>
            <person name="Villalobos L.I.A.C."/>
            <person name="Clay J.M."/>
            <person name="Skokan R."/>
            <person name="Toyoda A."/>
            <person name="Suzuki Y."/>
            <person name="Kagoshima H."/>
            <person name="Schijlen E."/>
            <person name="Tajeshwar N."/>
            <person name="Catarino B."/>
            <person name="Hetherington A.J."/>
            <person name="Saltykova A."/>
            <person name="Bonnot C."/>
            <person name="Breuninger H."/>
            <person name="Symeonidi A."/>
            <person name="Radhakrishnan G.V."/>
            <person name="Van Nieuwerburgh F."/>
            <person name="Deforce D."/>
            <person name="Chang C."/>
            <person name="Karol K.G."/>
            <person name="Hedrich R."/>
            <person name="Ulvskov P."/>
            <person name="Glockner G."/>
            <person name="Delwiche C.F."/>
            <person name="Petrasek J."/>
            <person name="Van de Peer Y."/>
            <person name="Friml J."/>
            <person name="Beilby M."/>
            <person name="Dolan L."/>
            <person name="Kohara Y."/>
            <person name="Sugano S."/>
            <person name="Fujiyama A."/>
            <person name="Delaux P.-M."/>
            <person name="Quint M."/>
            <person name="TheiBen G."/>
            <person name="Hagemann M."/>
            <person name="Harholt J."/>
            <person name="Dunand C."/>
            <person name="Zachgo S."/>
            <person name="Langdale J."/>
            <person name="Maumus F."/>
            <person name="Straeten D.V.D."/>
            <person name="Gould S.B."/>
            <person name="Rensing S.A."/>
        </authorList>
    </citation>
    <scope>NUCLEOTIDE SEQUENCE [LARGE SCALE GENOMIC DNA]</scope>
    <source>
        <strain evidence="1 2">S276</strain>
    </source>
</reference>
<dbReference type="Proteomes" id="UP000265515">
    <property type="component" value="Unassembled WGS sequence"/>
</dbReference>
<evidence type="ECO:0000313" key="1">
    <source>
        <dbReference type="EMBL" id="GBG61532.1"/>
    </source>
</evidence>